<comment type="similarity">
    <text evidence="2 4">Belongs to the RPF2 family.</text>
</comment>
<feature type="region of interest" description="Disordered" evidence="5">
    <location>
        <begin position="1"/>
        <end position="25"/>
    </location>
</feature>
<evidence type="ECO:0000256" key="4">
    <source>
        <dbReference type="RuleBase" id="RU367086"/>
    </source>
</evidence>
<dbReference type="InterPro" id="IPR007109">
    <property type="entry name" value="Brix"/>
</dbReference>
<accession>A0A8S1QU87</accession>
<evidence type="ECO:0000259" key="6">
    <source>
        <dbReference type="PROSITE" id="PS50833"/>
    </source>
</evidence>
<feature type="region of interest" description="Disordered" evidence="5">
    <location>
        <begin position="286"/>
        <end position="308"/>
    </location>
</feature>
<evidence type="ECO:0000256" key="5">
    <source>
        <dbReference type="SAM" id="MobiDB-lite"/>
    </source>
</evidence>
<dbReference type="Proteomes" id="UP000692954">
    <property type="component" value="Unassembled WGS sequence"/>
</dbReference>
<dbReference type="AlphaFoldDB" id="A0A8S1QU87"/>
<dbReference type="GO" id="GO:0000463">
    <property type="term" value="P:maturation of LSU-rRNA from tricistronic rRNA transcript (SSU-rRNA, 5.8S rRNA, LSU-rRNA)"/>
    <property type="evidence" value="ECO:0007669"/>
    <property type="project" value="TreeGrafter"/>
</dbReference>
<dbReference type="GO" id="GO:0000027">
    <property type="term" value="P:ribosomal large subunit assembly"/>
    <property type="evidence" value="ECO:0007669"/>
    <property type="project" value="InterPro"/>
</dbReference>
<comment type="subcellular location">
    <subcellularLocation>
        <location evidence="1 4">Nucleus</location>
        <location evidence="1 4">Nucleolus</location>
    </subcellularLocation>
</comment>
<protein>
    <recommendedName>
        <fullName evidence="4">Ribosome production factor 2 homolog</fullName>
    </recommendedName>
    <alternativeName>
        <fullName evidence="4">Ribosome biogenesis protein RPF2 homolog</fullName>
    </alternativeName>
</protein>
<evidence type="ECO:0000313" key="8">
    <source>
        <dbReference type="Proteomes" id="UP000692954"/>
    </source>
</evidence>
<name>A0A8S1QU87_9CILI</name>
<dbReference type="InterPro" id="IPR039770">
    <property type="entry name" value="Rpf2"/>
</dbReference>
<feature type="compositionally biased region" description="Polar residues" evidence="5">
    <location>
        <begin position="295"/>
        <end position="308"/>
    </location>
</feature>
<organism evidence="7 8">
    <name type="scientific">Paramecium sonneborni</name>
    <dbReference type="NCBI Taxonomy" id="65129"/>
    <lineage>
        <taxon>Eukaryota</taxon>
        <taxon>Sar</taxon>
        <taxon>Alveolata</taxon>
        <taxon>Ciliophora</taxon>
        <taxon>Intramacronucleata</taxon>
        <taxon>Oligohymenophorea</taxon>
        <taxon>Peniculida</taxon>
        <taxon>Parameciidae</taxon>
        <taxon>Paramecium</taxon>
    </lineage>
</organism>
<dbReference type="PANTHER" id="PTHR12728">
    <property type="entry name" value="BRIX DOMAIN CONTAINING PROTEIN"/>
    <property type="match status" value="1"/>
</dbReference>
<proteinExistence type="inferred from homology"/>
<dbReference type="EMBL" id="CAJJDN010000121">
    <property type="protein sequence ID" value="CAD8119376.1"/>
    <property type="molecule type" value="Genomic_DNA"/>
</dbReference>
<dbReference type="OrthoDB" id="407658at2759"/>
<dbReference type="PROSITE" id="PS50833">
    <property type="entry name" value="BRIX"/>
    <property type="match status" value="1"/>
</dbReference>
<dbReference type="PANTHER" id="PTHR12728:SF0">
    <property type="entry name" value="RIBOSOME PRODUCTION FACTOR 2 HOMOLOG"/>
    <property type="match status" value="1"/>
</dbReference>
<evidence type="ECO:0000256" key="1">
    <source>
        <dbReference type="ARBA" id="ARBA00004604"/>
    </source>
</evidence>
<feature type="domain" description="Brix" evidence="6">
    <location>
        <begin position="33"/>
        <end position="234"/>
    </location>
</feature>
<sequence>MSDQEETTHRGAKTHKGKRILESREPKLVEGPKQTLFIRGPKTSLSVRQLAHEWHMLKRDFSITYNKNHEIQPFEDTKQLETFCDRSQCSMFCFVSNSKKRPDNLIIGRTFDKKILDMVELHLKEFKSQEEFNASIEIPMHSRPLIIFNGEVFGFNANHMKLHNLLTDFFFENVPILDIKQSDINLIISITATDDSTLAITILQKQIQEDGIKVQEIGPRSVFEIRRTKWAEDDIFKKACRQPKPKAKPHEKNVVYDEIGDKRGKVFVQQQDLSTLALKKRKKLRKGDQKLKARIQNSDQNQEANNEE</sequence>
<dbReference type="Pfam" id="PF04427">
    <property type="entry name" value="Brix"/>
    <property type="match status" value="1"/>
</dbReference>
<dbReference type="GO" id="GO:0019843">
    <property type="term" value="F:rRNA binding"/>
    <property type="evidence" value="ECO:0007669"/>
    <property type="project" value="UniProtKB-UniRule"/>
</dbReference>
<reference evidence="7" key="1">
    <citation type="submission" date="2021-01" db="EMBL/GenBank/DDBJ databases">
        <authorList>
            <consortium name="Genoscope - CEA"/>
            <person name="William W."/>
        </authorList>
    </citation>
    <scope>NUCLEOTIDE SEQUENCE</scope>
</reference>
<dbReference type="GO" id="GO:0005730">
    <property type="term" value="C:nucleolus"/>
    <property type="evidence" value="ECO:0007669"/>
    <property type="project" value="UniProtKB-SubCell"/>
</dbReference>
<comment type="caution">
    <text evidence="7">The sequence shown here is derived from an EMBL/GenBank/DDBJ whole genome shotgun (WGS) entry which is preliminary data.</text>
</comment>
<evidence type="ECO:0000256" key="3">
    <source>
        <dbReference type="ARBA" id="ARBA00023242"/>
    </source>
</evidence>
<dbReference type="SMART" id="SM00879">
    <property type="entry name" value="Brix"/>
    <property type="match status" value="1"/>
</dbReference>
<keyword evidence="8" id="KW-1185">Reference proteome</keyword>
<gene>
    <name evidence="7" type="ORF">PSON_ATCC_30995.1.T1210021</name>
</gene>
<evidence type="ECO:0000313" key="7">
    <source>
        <dbReference type="EMBL" id="CAD8119376.1"/>
    </source>
</evidence>
<evidence type="ECO:0000256" key="2">
    <source>
        <dbReference type="ARBA" id="ARBA00010782"/>
    </source>
</evidence>
<keyword evidence="3 4" id="KW-0539">Nucleus</keyword>